<comment type="caution">
    <text evidence="1">The sequence shown here is derived from an EMBL/GenBank/DDBJ whole genome shotgun (WGS) entry which is preliminary data.</text>
</comment>
<organism evidence="1 2">
    <name type="scientific">Rhizopogon vesiculosus</name>
    <dbReference type="NCBI Taxonomy" id="180088"/>
    <lineage>
        <taxon>Eukaryota</taxon>
        <taxon>Fungi</taxon>
        <taxon>Dikarya</taxon>
        <taxon>Basidiomycota</taxon>
        <taxon>Agaricomycotina</taxon>
        <taxon>Agaricomycetes</taxon>
        <taxon>Agaricomycetidae</taxon>
        <taxon>Boletales</taxon>
        <taxon>Suillineae</taxon>
        <taxon>Rhizopogonaceae</taxon>
        <taxon>Rhizopogon</taxon>
    </lineage>
</organism>
<protein>
    <submittedName>
        <fullName evidence="1">Uncharacterized protein</fullName>
    </submittedName>
</protein>
<dbReference type="Proteomes" id="UP000183567">
    <property type="component" value="Unassembled WGS sequence"/>
</dbReference>
<reference evidence="1 2" key="1">
    <citation type="submission" date="2016-03" db="EMBL/GenBank/DDBJ databases">
        <title>Comparative genomics of the ectomycorrhizal sister species Rhizopogon vinicolor and Rhizopogon vesiculosus (Basidiomycota: Boletales) reveals a divergence of the mating type B locus.</title>
        <authorList>
            <person name="Mujic A.B."/>
            <person name="Kuo A."/>
            <person name="Tritt A."/>
            <person name="Lipzen A."/>
            <person name="Chen C."/>
            <person name="Johnson J."/>
            <person name="Sharma A."/>
            <person name="Barry K."/>
            <person name="Grigoriev I.V."/>
            <person name="Spatafora J.W."/>
        </authorList>
    </citation>
    <scope>NUCLEOTIDE SEQUENCE [LARGE SCALE GENOMIC DNA]</scope>
    <source>
        <strain evidence="1 2">AM-OR11-056</strain>
    </source>
</reference>
<evidence type="ECO:0000313" key="2">
    <source>
        <dbReference type="Proteomes" id="UP000183567"/>
    </source>
</evidence>
<sequence length="30" mass="3473">MLLEHEFQHLAITRKLQILSDVASALQYCT</sequence>
<keyword evidence="2" id="KW-1185">Reference proteome</keyword>
<name>A0A1J8QL33_9AGAM</name>
<dbReference type="AlphaFoldDB" id="A0A1J8QL33"/>
<gene>
    <name evidence="1" type="ORF">AZE42_11891</name>
</gene>
<accession>A0A1J8QL33</accession>
<dbReference type="EMBL" id="LVVM01000174">
    <property type="protein sequence ID" value="OJA21367.1"/>
    <property type="molecule type" value="Genomic_DNA"/>
</dbReference>
<proteinExistence type="predicted"/>
<evidence type="ECO:0000313" key="1">
    <source>
        <dbReference type="EMBL" id="OJA21367.1"/>
    </source>
</evidence>